<proteinExistence type="predicted"/>
<dbReference type="Pfam" id="PF04205">
    <property type="entry name" value="FMN_bind"/>
    <property type="match status" value="1"/>
</dbReference>
<protein>
    <submittedName>
        <fullName evidence="3">Uncharacterized protein, contains FMN-binding domain</fullName>
    </submittedName>
</protein>
<evidence type="ECO:0000313" key="3">
    <source>
        <dbReference type="EMBL" id="SDL30326.1"/>
    </source>
</evidence>
<dbReference type="Gene3D" id="3.90.1010.20">
    <property type="match status" value="1"/>
</dbReference>
<evidence type="ECO:0000256" key="1">
    <source>
        <dbReference type="SAM" id="MobiDB-lite"/>
    </source>
</evidence>
<feature type="region of interest" description="Disordered" evidence="1">
    <location>
        <begin position="184"/>
        <end position="203"/>
    </location>
</feature>
<evidence type="ECO:0000259" key="2">
    <source>
        <dbReference type="SMART" id="SM00900"/>
    </source>
</evidence>
<dbReference type="GO" id="GO:0010181">
    <property type="term" value="F:FMN binding"/>
    <property type="evidence" value="ECO:0007669"/>
    <property type="project" value="InterPro"/>
</dbReference>
<organism evidence="3 4">
    <name type="scientific">Romboutsia lituseburensis DSM 797</name>
    <dbReference type="NCBI Taxonomy" id="1121325"/>
    <lineage>
        <taxon>Bacteria</taxon>
        <taxon>Bacillati</taxon>
        <taxon>Bacillota</taxon>
        <taxon>Clostridia</taxon>
        <taxon>Peptostreptococcales</taxon>
        <taxon>Peptostreptococcaceae</taxon>
        <taxon>Romboutsia</taxon>
    </lineage>
</organism>
<feature type="region of interest" description="Disordered" evidence="1">
    <location>
        <begin position="35"/>
        <end position="55"/>
    </location>
</feature>
<dbReference type="InterPro" id="IPR007329">
    <property type="entry name" value="FMN-bd"/>
</dbReference>
<feature type="domain" description="FMN-binding" evidence="2">
    <location>
        <begin position="110"/>
        <end position="184"/>
    </location>
</feature>
<keyword evidence="4" id="KW-1185">Reference proteome</keyword>
<accession>A0A1G9IZ73</accession>
<dbReference type="EMBL" id="FNGW01000001">
    <property type="protein sequence ID" value="SDL30326.1"/>
    <property type="molecule type" value="Genomic_DNA"/>
</dbReference>
<gene>
    <name evidence="3" type="ORF">SAMN04515677_101438</name>
</gene>
<name>A0A1G9IZ73_9FIRM</name>
<dbReference type="AlphaFoldDB" id="A0A1G9IZ73"/>
<dbReference type="SMART" id="SM00900">
    <property type="entry name" value="FMN_bind"/>
    <property type="match status" value="1"/>
</dbReference>
<reference evidence="3 4" key="1">
    <citation type="submission" date="2016-10" db="EMBL/GenBank/DDBJ databases">
        <authorList>
            <person name="de Groot N.N."/>
        </authorList>
    </citation>
    <scope>NUCLEOTIDE SEQUENCE [LARGE SCALE GENOMIC DNA]</scope>
    <source>
        <strain evidence="3 4">DSM 797</strain>
    </source>
</reference>
<feature type="compositionally biased region" description="Polar residues" evidence="1">
    <location>
        <begin position="35"/>
        <end position="51"/>
    </location>
</feature>
<feature type="compositionally biased region" description="Polar residues" evidence="1">
    <location>
        <begin position="185"/>
        <end position="203"/>
    </location>
</feature>
<dbReference type="GO" id="GO:0016020">
    <property type="term" value="C:membrane"/>
    <property type="evidence" value="ECO:0007669"/>
    <property type="project" value="InterPro"/>
</dbReference>
<evidence type="ECO:0000313" key="4">
    <source>
        <dbReference type="Proteomes" id="UP000199068"/>
    </source>
</evidence>
<sequence>MKNSKNKIIAATVSGIIIGSIGTSFLGNFQVAQENNSASSNTFENKETPSSLIPEGMSEEEFEAMLKNGEGKNGKRPGHHHEGQGSLETEDSVNISGQYSDGTYEGQASAYGPNLKVQVVISSSKISDIKIVSHNETPGFYEKAFEEVPSQIIKKQSTDVDTVSGATYSSVGIINAVNNALKGADSSQESTKDVNSNLETNVQ</sequence>
<dbReference type="STRING" id="1121325.SAMN04515677_101438"/>
<feature type="compositionally biased region" description="Polar residues" evidence="1">
    <location>
        <begin position="92"/>
        <end position="101"/>
    </location>
</feature>
<feature type="region of interest" description="Disordered" evidence="1">
    <location>
        <begin position="68"/>
        <end position="101"/>
    </location>
</feature>
<dbReference type="RefSeq" id="WP_092722401.1">
    <property type="nucleotide sequence ID" value="NZ_FNGW01000001.1"/>
</dbReference>
<dbReference type="Proteomes" id="UP000199068">
    <property type="component" value="Unassembled WGS sequence"/>
</dbReference>